<dbReference type="PANTHER" id="PTHR43135">
    <property type="entry name" value="ALPHA-D-RIBOSE 1-METHYLPHOSPHONATE 5-TRIPHOSPHATE DIPHOSPHATASE"/>
    <property type="match status" value="1"/>
</dbReference>
<evidence type="ECO:0000313" key="3">
    <source>
        <dbReference type="Proteomes" id="UP001183202"/>
    </source>
</evidence>
<accession>A0ABU2N4T2</accession>
<comment type="caution">
    <text evidence="2">The sequence shown here is derived from an EMBL/GenBank/DDBJ whole genome shotgun (WGS) entry which is preliminary data.</text>
</comment>
<evidence type="ECO:0000313" key="2">
    <source>
        <dbReference type="EMBL" id="MDT0348936.1"/>
    </source>
</evidence>
<gene>
    <name evidence="2" type="ORF">RM445_05290</name>
</gene>
<reference evidence="3" key="1">
    <citation type="submission" date="2023-07" db="EMBL/GenBank/DDBJ databases">
        <title>30 novel species of actinomycetes from the DSMZ collection.</title>
        <authorList>
            <person name="Nouioui I."/>
        </authorList>
    </citation>
    <scope>NUCLEOTIDE SEQUENCE [LARGE SCALE GENOMIC DNA]</scope>
    <source>
        <strain evidence="3">DSM 45834</strain>
    </source>
</reference>
<feature type="domain" description="Amidohydrolase-related" evidence="1">
    <location>
        <begin position="62"/>
        <end position="391"/>
    </location>
</feature>
<dbReference type="InterPro" id="IPR032466">
    <property type="entry name" value="Metal_Hydrolase"/>
</dbReference>
<dbReference type="InterPro" id="IPR051781">
    <property type="entry name" value="Metallo-dep_Hydrolase"/>
</dbReference>
<dbReference type="EMBL" id="JAVREJ010000002">
    <property type="protein sequence ID" value="MDT0348936.1"/>
    <property type="molecule type" value="Genomic_DNA"/>
</dbReference>
<dbReference type="InterPro" id="IPR006680">
    <property type="entry name" value="Amidohydro-rel"/>
</dbReference>
<sequence length="393" mass="39980">MSTTAVPRAHLTVVRGARLFDGAEVAAFAAPTVVIDGSRITAAGDAVPVPEHAVLVDLPGATLLPGLVDTHVHLALDASADPVGRLAGQDDAALLAAMADAARTAARAGVTTVRDLGDRDFLSLDLRASADPTLPTIVASGPPLTTPAGHCHFLGGATADIRAAVHAHAERGVDVIKVMASGGNLTPGSRPELPQFEPDELRVGVDEAHRHGLPITTHVHSTRAVAAALAAGVDGLEHVTFMTADGVDPVPADLLAEIVARQVVLGLTVGSVPGAPILAPMAARMPALLANVRLLCASGASVVAGTDGGVSPGKPHDVLPYAIETLTRVGMSPADALVAATSRAAEVCGLDDRKGRLVPGFDADLLAVDGDPLHEPAALRRVRAVFVRGVRVR</sequence>
<name>A0ABU2N4T2_9PSEU</name>
<dbReference type="Gene3D" id="3.20.20.140">
    <property type="entry name" value="Metal-dependent hydrolases"/>
    <property type="match status" value="1"/>
</dbReference>
<keyword evidence="3" id="KW-1185">Reference proteome</keyword>
<dbReference type="Gene3D" id="2.30.40.10">
    <property type="entry name" value="Urease, subunit C, domain 1"/>
    <property type="match status" value="1"/>
</dbReference>
<protein>
    <submittedName>
        <fullName evidence="2">Amidohydrolase family protein</fullName>
    </submittedName>
</protein>
<dbReference type="Proteomes" id="UP001183202">
    <property type="component" value="Unassembled WGS sequence"/>
</dbReference>
<dbReference type="PANTHER" id="PTHR43135:SF3">
    <property type="entry name" value="ALPHA-D-RIBOSE 1-METHYLPHOSPHONATE 5-TRIPHOSPHATE DIPHOSPHATASE"/>
    <property type="match status" value="1"/>
</dbReference>
<dbReference type="RefSeq" id="WP_311554873.1">
    <property type="nucleotide sequence ID" value="NZ_JAVREJ010000002.1"/>
</dbReference>
<dbReference type="SUPFAM" id="SSF51338">
    <property type="entry name" value="Composite domain of metallo-dependent hydrolases"/>
    <property type="match status" value="1"/>
</dbReference>
<proteinExistence type="predicted"/>
<evidence type="ECO:0000259" key="1">
    <source>
        <dbReference type="Pfam" id="PF01979"/>
    </source>
</evidence>
<dbReference type="InterPro" id="IPR011059">
    <property type="entry name" value="Metal-dep_hydrolase_composite"/>
</dbReference>
<dbReference type="Pfam" id="PF01979">
    <property type="entry name" value="Amidohydro_1"/>
    <property type="match status" value="1"/>
</dbReference>
<dbReference type="SUPFAM" id="SSF51556">
    <property type="entry name" value="Metallo-dependent hydrolases"/>
    <property type="match status" value="1"/>
</dbReference>
<organism evidence="2 3">
    <name type="scientific">Pseudonocardia charpentierae</name>
    <dbReference type="NCBI Taxonomy" id="3075545"/>
    <lineage>
        <taxon>Bacteria</taxon>
        <taxon>Bacillati</taxon>
        <taxon>Actinomycetota</taxon>
        <taxon>Actinomycetes</taxon>
        <taxon>Pseudonocardiales</taxon>
        <taxon>Pseudonocardiaceae</taxon>
        <taxon>Pseudonocardia</taxon>
    </lineage>
</organism>